<evidence type="ECO:0000256" key="10">
    <source>
        <dbReference type="RuleBase" id="RU367119"/>
    </source>
</evidence>
<evidence type="ECO:0000256" key="7">
    <source>
        <dbReference type="ARBA" id="ARBA00022729"/>
    </source>
</evidence>
<dbReference type="AlphaFoldDB" id="A0A1D3TRS1"/>
<dbReference type="CDD" id="cd13653">
    <property type="entry name" value="PBP2_phosphate_like_1"/>
    <property type="match status" value="1"/>
</dbReference>
<dbReference type="GO" id="GO:0005886">
    <property type="term" value="C:plasma membrane"/>
    <property type="evidence" value="ECO:0007669"/>
    <property type="project" value="UniProtKB-SubCell"/>
</dbReference>
<evidence type="ECO:0000256" key="3">
    <source>
        <dbReference type="ARBA" id="ARBA00008725"/>
    </source>
</evidence>
<feature type="signal peptide" evidence="10">
    <location>
        <begin position="1"/>
        <end position="23"/>
    </location>
</feature>
<accession>A0A1D3TRS1</accession>
<feature type="domain" description="PBP" evidence="11">
    <location>
        <begin position="32"/>
        <end position="264"/>
    </location>
</feature>
<comment type="function">
    <text evidence="1">Part of the ABC transporter complex PstSACB involved in phosphate import.</text>
</comment>
<evidence type="ECO:0000256" key="1">
    <source>
        <dbReference type="ARBA" id="ARBA00002841"/>
    </source>
</evidence>
<evidence type="ECO:0000259" key="11">
    <source>
        <dbReference type="Pfam" id="PF12849"/>
    </source>
</evidence>
<evidence type="ECO:0000313" key="12">
    <source>
        <dbReference type="EMBL" id="SCP96477.1"/>
    </source>
</evidence>
<feature type="chain" id="PRO_5039759300" description="Phosphate-binding protein" evidence="10">
    <location>
        <begin position="24"/>
        <end position="279"/>
    </location>
</feature>
<dbReference type="Pfam" id="PF12849">
    <property type="entry name" value="PBP_like_2"/>
    <property type="match status" value="1"/>
</dbReference>
<dbReference type="RefSeq" id="WP_091231743.1">
    <property type="nucleotide sequence ID" value="NZ_FMKA01000005.1"/>
</dbReference>
<comment type="function">
    <text evidence="10">Involved in the system for phosphate transport across the cytoplasmic membrane.</text>
</comment>
<dbReference type="InterPro" id="IPR024370">
    <property type="entry name" value="PBP_domain"/>
</dbReference>
<sequence>MKVKSIIAAAVACVLAMGISGCGNENSAEDDDRLKGTIVITGSTSVEDILTDMMDEFEALYPSVSIEYTGSGSSAGIKDTKAGVNNIGASSREIKEEEKDEKLKEEVFAYDGIAAIVNPANEIQDITLQQLADIYSGKITNWSEIGGKDETIFVVSREESSGTRSAFEELTGLPDAGGLTSKAAVAEGNGPVQASVAGNKNAIGYVSFAYIDESVKALKLDGAEPTPEASKTGEYKLSRPFVFVYYEDKATEAGLAFLEFAVSEDGQYCVEDNHGITVD</sequence>
<keyword evidence="8 10" id="KW-0564">Palmitate</keyword>
<dbReference type="PANTHER" id="PTHR30570:SF1">
    <property type="entry name" value="PHOSPHATE-BINDING PROTEIN PSTS"/>
    <property type="match status" value="1"/>
</dbReference>
<evidence type="ECO:0000256" key="2">
    <source>
        <dbReference type="ARBA" id="ARBA00004193"/>
    </source>
</evidence>
<evidence type="ECO:0000256" key="4">
    <source>
        <dbReference type="ARBA" id="ARBA00011529"/>
    </source>
</evidence>
<keyword evidence="10" id="KW-0472">Membrane</keyword>
<keyword evidence="7 10" id="KW-0732">Signal</keyword>
<keyword evidence="13" id="KW-1185">Reference proteome</keyword>
<evidence type="ECO:0000256" key="5">
    <source>
        <dbReference type="ARBA" id="ARBA00022448"/>
    </source>
</evidence>
<keyword evidence="6 10" id="KW-0592">Phosphate transport</keyword>
<dbReference type="InterPro" id="IPR011862">
    <property type="entry name" value="Phos-bd"/>
</dbReference>
<evidence type="ECO:0000256" key="8">
    <source>
        <dbReference type="ARBA" id="ARBA00023139"/>
    </source>
</evidence>
<keyword evidence="5 10" id="KW-0813">Transport</keyword>
<dbReference type="Proteomes" id="UP000199315">
    <property type="component" value="Unassembled WGS sequence"/>
</dbReference>
<dbReference type="GO" id="GO:0006817">
    <property type="term" value="P:phosphate ion transport"/>
    <property type="evidence" value="ECO:0007669"/>
    <property type="project" value="UniProtKB-UniRule"/>
</dbReference>
<comment type="similarity">
    <text evidence="3 10">Belongs to the PstS family.</text>
</comment>
<comment type="subcellular location">
    <subcellularLocation>
        <location evidence="2 10">Cell membrane</location>
        <topology evidence="2 10">Lipid-anchor</topology>
    </subcellularLocation>
</comment>
<dbReference type="InterPro" id="IPR050811">
    <property type="entry name" value="Phosphate_ABC_transporter"/>
</dbReference>
<keyword evidence="9 10" id="KW-0449">Lipoprotein</keyword>
<comment type="subunit">
    <text evidence="4 10">The complex is composed of two ATP-binding proteins (PstB), two transmembrane proteins (PstC and PstA) and a solute-binding protein (PstS).</text>
</comment>
<evidence type="ECO:0000256" key="9">
    <source>
        <dbReference type="ARBA" id="ARBA00023288"/>
    </source>
</evidence>
<name>A0A1D3TRS1_9FIRM</name>
<evidence type="ECO:0000313" key="13">
    <source>
        <dbReference type="Proteomes" id="UP000199315"/>
    </source>
</evidence>
<organism evidence="12 13">
    <name type="scientific">Anaerobium acetethylicum</name>
    <dbReference type="NCBI Taxonomy" id="1619234"/>
    <lineage>
        <taxon>Bacteria</taxon>
        <taxon>Bacillati</taxon>
        <taxon>Bacillota</taxon>
        <taxon>Clostridia</taxon>
        <taxon>Lachnospirales</taxon>
        <taxon>Lachnospiraceae</taxon>
        <taxon>Anaerobium</taxon>
    </lineage>
</organism>
<proteinExistence type="inferred from homology"/>
<dbReference type="PROSITE" id="PS51257">
    <property type="entry name" value="PROKAR_LIPOPROTEIN"/>
    <property type="match status" value="1"/>
</dbReference>
<dbReference type="Gene3D" id="3.40.190.10">
    <property type="entry name" value="Periplasmic binding protein-like II"/>
    <property type="match status" value="2"/>
</dbReference>
<gene>
    <name evidence="12" type="ORF">SAMN05421730_100510</name>
</gene>
<dbReference type="SUPFAM" id="SSF53850">
    <property type="entry name" value="Periplasmic binding protein-like II"/>
    <property type="match status" value="1"/>
</dbReference>
<reference evidence="12 13" key="1">
    <citation type="submission" date="2016-09" db="EMBL/GenBank/DDBJ databases">
        <authorList>
            <person name="Capua I."/>
            <person name="De Benedictis P."/>
            <person name="Joannis T."/>
            <person name="Lombin L.H."/>
            <person name="Cattoli G."/>
        </authorList>
    </citation>
    <scope>NUCLEOTIDE SEQUENCE [LARGE SCALE GENOMIC DNA]</scope>
    <source>
        <strain evidence="12 13">GluBS11</strain>
    </source>
</reference>
<dbReference type="PANTHER" id="PTHR30570">
    <property type="entry name" value="PERIPLASMIC PHOSPHATE BINDING COMPONENT OF PHOSPHATE ABC TRANSPORTER"/>
    <property type="match status" value="1"/>
</dbReference>
<evidence type="ECO:0000256" key="6">
    <source>
        <dbReference type="ARBA" id="ARBA00022592"/>
    </source>
</evidence>
<dbReference type="GO" id="GO:0042301">
    <property type="term" value="F:phosphate ion binding"/>
    <property type="evidence" value="ECO:0007669"/>
    <property type="project" value="UniProtKB-UniRule"/>
</dbReference>
<dbReference type="EMBL" id="FMKA01000005">
    <property type="protein sequence ID" value="SCP96477.1"/>
    <property type="molecule type" value="Genomic_DNA"/>
</dbReference>
<dbReference type="OrthoDB" id="9790048at2"/>
<protein>
    <recommendedName>
        <fullName evidence="10">Phosphate-binding protein</fullName>
    </recommendedName>
</protein>
<dbReference type="NCBIfam" id="TIGR02136">
    <property type="entry name" value="ptsS_2"/>
    <property type="match status" value="1"/>
</dbReference>
<keyword evidence="10" id="KW-1003">Cell membrane</keyword>
<dbReference type="STRING" id="1619234.SAMN05421730_100510"/>